<feature type="compositionally biased region" description="Polar residues" evidence="1">
    <location>
        <begin position="189"/>
        <end position="206"/>
    </location>
</feature>
<feature type="region of interest" description="Disordered" evidence="1">
    <location>
        <begin position="1"/>
        <end position="33"/>
    </location>
</feature>
<organism evidence="3 4">
    <name type="scientific">Armillaria gallica</name>
    <name type="common">Bulbous honey fungus</name>
    <name type="synonym">Armillaria bulbosa</name>
    <dbReference type="NCBI Taxonomy" id="47427"/>
    <lineage>
        <taxon>Eukaryota</taxon>
        <taxon>Fungi</taxon>
        <taxon>Dikarya</taxon>
        <taxon>Basidiomycota</taxon>
        <taxon>Agaricomycotina</taxon>
        <taxon>Agaricomycetes</taxon>
        <taxon>Agaricomycetidae</taxon>
        <taxon>Agaricales</taxon>
        <taxon>Marasmiineae</taxon>
        <taxon>Physalacriaceae</taxon>
        <taxon>Armillaria</taxon>
    </lineage>
</organism>
<dbReference type="EMBL" id="KZ293677">
    <property type="protein sequence ID" value="PBK87667.1"/>
    <property type="molecule type" value="Genomic_DNA"/>
</dbReference>
<keyword evidence="2" id="KW-1133">Transmembrane helix</keyword>
<dbReference type="Proteomes" id="UP000217790">
    <property type="component" value="Unassembled WGS sequence"/>
</dbReference>
<evidence type="ECO:0000256" key="1">
    <source>
        <dbReference type="SAM" id="MobiDB-lite"/>
    </source>
</evidence>
<reference evidence="4" key="1">
    <citation type="journal article" date="2017" name="Nat. Ecol. Evol.">
        <title>Genome expansion and lineage-specific genetic innovations in the forest pathogenic fungi Armillaria.</title>
        <authorList>
            <person name="Sipos G."/>
            <person name="Prasanna A.N."/>
            <person name="Walter M.C."/>
            <person name="O'Connor E."/>
            <person name="Balint B."/>
            <person name="Krizsan K."/>
            <person name="Kiss B."/>
            <person name="Hess J."/>
            <person name="Varga T."/>
            <person name="Slot J."/>
            <person name="Riley R."/>
            <person name="Boka B."/>
            <person name="Rigling D."/>
            <person name="Barry K."/>
            <person name="Lee J."/>
            <person name="Mihaltcheva S."/>
            <person name="LaButti K."/>
            <person name="Lipzen A."/>
            <person name="Waldron R."/>
            <person name="Moloney N.M."/>
            <person name="Sperisen C."/>
            <person name="Kredics L."/>
            <person name="Vagvoelgyi C."/>
            <person name="Patrignani A."/>
            <person name="Fitzpatrick D."/>
            <person name="Nagy I."/>
            <person name="Doyle S."/>
            <person name="Anderson J.B."/>
            <person name="Grigoriev I.V."/>
            <person name="Gueldener U."/>
            <person name="Muensterkoetter M."/>
            <person name="Nagy L.G."/>
        </authorList>
    </citation>
    <scope>NUCLEOTIDE SEQUENCE [LARGE SCALE GENOMIC DNA]</scope>
    <source>
        <strain evidence="4">Ar21-2</strain>
    </source>
</reference>
<keyword evidence="4" id="KW-1185">Reference proteome</keyword>
<feature type="region of interest" description="Disordered" evidence="1">
    <location>
        <begin position="180"/>
        <end position="206"/>
    </location>
</feature>
<dbReference type="AlphaFoldDB" id="A0A2H3DEZ1"/>
<accession>A0A2H3DEZ1</accession>
<evidence type="ECO:0000313" key="3">
    <source>
        <dbReference type="EMBL" id="PBK87667.1"/>
    </source>
</evidence>
<name>A0A2H3DEZ1_ARMGA</name>
<proteinExistence type="predicted"/>
<sequence length="418" mass="45916">MATIMPMDSHIMQRTDSEATDESPFGSGLTTPVDEDFQPFAGLHERLIAEFDLDLQETPRPDRYQKFDTVETPSKTRSLSKVVTKAKKFARGLVQSSKTNVFEDQRMLPTLILPTESVEINIEEQSSPTIIAQETFSEDKLASAPSDLVLANDVSSALAVSKEMPADILDIKDDIGTVPSDQHLEDGITSISPNSTQSIPSGSNHETFSSQQAISISVTAVKSPDEKPIENTLIEIVEKDDSLIADSTEYLFDEALAPRFPDFSPNAVPSALLKILFFLPWCVLVGATILLSPRHLEYAAFFPGYIASPQGIRRFAHWADVAFPHVMIFFAFIICIGTQHFSLGVALAALTVGQSIIAWHDFSYDSEIPVGDDDRQSLYLIAVTLGCSKPFTITQSPRGYFVGHEEDDTVMNGDSDTD</sequence>
<feature type="transmembrane region" description="Helical" evidence="2">
    <location>
        <begin position="326"/>
        <end position="350"/>
    </location>
</feature>
<dbReference type="OMA" id="QSIIAWH"/>
<keyword evidence="2" id="KW-0812">Transmembrane</keyword>
<evidence type="ECO:0000313" key="4">
    <source>
        <dbReference type="Proteomes" id="UP000217790"/>
    </source>
</evidence>
<feature type="transmembrane region" description="Helical" evidence="2">
    <location>
        <begin position="271"/>
        <end position="291"/>
    </location>
</feature>
<evidence type="ECO:0000256" key="2">
    <source>
        <dbReference type="SAM" id="Phobius"/>
    </source>
</evidence>
<gene>
    <name evidence="3" type="ORF">ARMGADRAFT_1065900</name>
</gene>
<dbReference type="OrthoDB" id="2752889at2759"/>
<dbReference type="InParanoid" id="A0A2H3DEZ1"/>
<keyword evidence="2" id="KW-0472">Membrane</keyword>
<protein>
    <submittedName>
        <fullName evidence="3">Uncharacterized protein</fullName>
    </submittedName>
</protein>